<keyword evidence="3" id="KW-1185">Reference proteome</keyword>
<evidence type="ECO:0000313" key="2">
    <source>
        <dbReference type="EMBL" id="SDF88923.1"/>
    </source>
</evidence>
<feature type="compositionally biased region" description="Low complexity" evidence="1">
    <location>
        <begin position="12"/>
        <end position="23"/>
    </location>
</feature>
<feature type="region of interest" description="Disordered" evidence="1">
    <location>
        <begin position="1"/>
        <end position="23"/>
    </location>
</feature>
<sequence length="276" mass="30185">MAEALTTDLLTPEEATQQAQATTAPNGLQYATLGRLDLPSLTADEIARLVGTVPTGISNGLTGFRYVFVPLALSGSRLEGGETAAFPLIDRTLIAPAYSLALADRAICHRNAQVDGKEVVFLSSRLHTDRFALAFEFFINIAHNFTDTIGVPPSFSELLWKQVTANVRGETSIDAWEDRAGALGVSVTELDARARGSAPRGTVDEKARTSYYAAAFADSLAIYLLSVFMDFDYSDLREREYPLLAAPALAERLRAISRLFPPNDGYQFQILYRRRG</sequence>
<dbReference type="EMBL" id="LT629690">
    <property type="protein sequence ID" value="SDF88923.1"/>
    <property type="molecule type" value="Genomic_DNA"/>
</dbReference>
<dbReference type="Proteomes" id="UP000182427">
    <property type="component" value="Chromosome I"/>
</dbReference>
<gene>
    <name evidence="2" type="ORF">SAMN05444167_3600</name>
</gene>
<protein>
    <submittedName>
        <fullName evidence="2">Uncharacterized protein</fullName>
    </submittedName>
</protein>
<dbReference type="RefSeq" id="WP_083346368.1">
    <property type="nucleotide sequence ID" value="NZ_LT629690.1"/>
</dbReference>
<evidence type="ECO:0000313" key="3">
    <source>
        <dbReference type="Proteomes" id="UP000182427"/>
    </source>
</evidence>
<reference evidence="2 3" key="1">
    <citation type="submission" date="2016-10" db="EMBL/GenBank/DDBJ databases">
        <authorList>
            <person name="de Groot N.N."/>
        </authorList>
    </citation>
    <scope>NUCLEOTIDE SEQUENCE [LARGE SCALE GENOMIC DNA]</scope>
    <source>
        <strain evidence="2 3">GAS232</strain>
    </source>
</reference>
<dbReference type="AlphaFoldDB" id="A0A1G7PRW0"/>
<name>A0A1G7PRW0_9BACT</name>
<proteinExistence type="predicted"/>
<organism evidence="2 3">
    <name type="scientific">Terriglobus roseus</name>
    <dbReference type="NCBI Taxonomy" id="392734"/>
    <lineage>
        <taxon>Bacteria</taxon>
        <taxon>Pseudomonadati</taxon>
        <taxon>Acidobacteriota</taxon>
        <taxon>Terriglobia</taxon>
        <taxon>Terriglobales</taxon>
        <taxon>Acidobacteriaceae</taxon>
        <taxon>Terriglobus</taxon>
    </lineage>
</organism>
<evidence type="ECO:0000256" key="1">
    <source>
        <dbReference type="SAM" id="MobiDB-lite"/>
    </source>
</evidence>
<dbReference type="OrthoDB" id="109979at2"/>
<accession>A0A1G7PRW0</accession>